<keyword evidence="5" id="KW-0963">Cytoplasm</keyword>
<dbReference type="Pfam" id="PF08577">
    <property type="entry name" value="PI31_Prot_C"/>
    <property type="match status" value="1"/>
</dbReference>
<keyword evidence="9" id="KW-0007">Acetylation</keyword>
<evidence type="ECO:0000256" key="10">
    <source>
        <dbReference type="ARBA" id="ARBA00024805"/>
    </source>
</evidence>
<evidence type="ECO:0000256" key="5">
    <source>
        <dbReference type="ARBA" id="ARBA00022490"/>
    </source>
</evidence>
<protein>
    <recommendedName>
        <fullName evidence="16">Proteasome inhibitor PI31 subunit</fullName>
    </recommendedName>
</protein>
<evidence type="ECO:0008006" key="16">
    <source>
        <dbReference type="Google" id="ProtNLM"/>
    </source>
</evidence>
<evidence type="ECO:0000256" key="6">
    <source>
        <dbReference type="ARBA" id="ARBA00022553"/>
    </source>
</evidence>
<feature type="domain" description="PI31 proteasome regulator C-terminal" evidence="12">
    <location>
        <begin position="281"/>
        <end position="355"/>
    </location>
</feature>
<evidence type="ECO:0000256" key="2">
    <source>
        <dbReference type="ARBA" id="ARBA00004496"/>
    </source>
</evidence>
<dbReference type="InterPro" id="IPR013886">
    <property type="entry name" value="PI31_Prot_C"/>
</dbReference>
<evidence type="ECO:0000256" key="7">
    <source>
        <dbReference type="ARBA" id="ARBA00022824"/>
    </source>
</evidence>
<keyword evidence="6" id="KW-0597">Phosphoprotein</keyword>
<comment type="caution">
    <text evidence="14">The sequence shown here is derived from an EMBL/GenBank/DDBJ whole genome shotgun (WGS) entry which is preliminary data.</text>
</comment>
<comment type="subcellular location">
    <subcellularLocation>
        <location evidence="2">Cytoplasm</location>
    </subcellularLocation>
    <subcellularLocation>
        <location evidence="1">Endoplasmic reticulum</location>
    </subcellularLocation>
</comment>
<feature type="region of interest" description="Disordered" evidence="11">
    <location>
        <begin position="335"/>
        <end position="402"/>
    </location>
</feature>
<feature type="compositionally biased region" description="Gly residues" evidence="11">
    <location>
        <begin position="355"/>
        <end position="381"/>
    </location>
</feature>
<dbReference type="Proteomes" id="UP000078113">
    <property type="component" value="Unassembled WGS sequence"/>
</dbReference>
<dbReference type="InterPro" id="IPR021625">
    <property type="entry name" value="PI31_Prot_N"/>
</dbReference>
<dbReference type="InterPro" id="IPR045128">
    <property type="entry name" value="PI31-like"/>
</dbReference>
<dbReference type="GO" id="GO:0043161">
    <property type="term" value="P:proteasome-mediated ubiquitin-dependent protein catabolic process"/>
    <property type="evidence" value="ECO:0007669"/>
    <property type="project" value="InterPro"/>
</dbReference>
<organism evidence="14 15">
    <name type="scientific">Tilletia walkeri</name>
    <dbReference type="NCBI Taxonomy" id="117179"/>
    <lineage>
        <taxon>Eukaryota</taxon>
        <taxon>Fungi</taxon>
        <taxon>Dikarya</taxon>
        <taxon>Basidiomycota</taxon>
        <taxon>Ustilaginomycotina</taxon>
        <taxon>Exobasidiomycetes</taxon>
        <taxon>Tilletiales</taxon>
        <taxon>Tilletiaceae</taxon>
        <taxon>Tilletia</taxon>
    </lineage>
</organism>
<evidence type="ECO:0000259" key="13">
    <source>
        <dbReference type="Pfam" id="PF11566"/>
    </source>
</evidence>
<evidence type="ECO:0000256" key="4">
    <source>
        <dbReference type="ARBA" id="ARBA00022481"/>
    </source>
</evidence>
<dbReference type="Gene3D" id="3.40.1000.30">
    <property type="match status" value="1"/>
</dbReference>
<dbReference type="GO" id="GO:0005783">
    <property type="term" value="C:endoplasmic reticulum"/>
    <property type="evidence" value="ECO:0007669"/>
    <property type="project" value="UniProtKB-SubCell"/>
</dbReference>
<dbReference type="PANTHER" id="PTHR13266:SF1">
    <property type="entry name" value="PROTEASOME INHIBITOR PI31 SUBUNIT"/>
    <property type="match status" value="1"/>
</dbReference>
<evidence type="ECO:0000313" key="15">
    <source>
        <dbReference type="Proteomes" id="UP000078113"/>
    </source>
</evidence>
<evidence type="ECO:0000256" key="1">
    <source>
        <dbReference type="ARBA" id="ARBA00004240"/>
    </source>
</evidence>
<sequence length="402" mass="41840">MSSQANIFDPAALIQTLQSLLPTTESAAGNQEETATSNTQLANQYDAIAALSHTFMTLVGFRLVGLGEDHRLESSSAAAAAAAAAGEGSGVSGTNRLPKEWNARGPESYAFRYRHNQSAMESVLKIVRMSGRALIHALAVEDNKTATLDVSVADYTSAAFFPYPPSSASDSGSTEPLINGFIGSARLRDLSSLFKINIIQKLVPGLQKDGYLEESGPATAGSSSQAGRNEDQQRRREPGQQDYDPLLDPRFQPRPARPGQEPHFDPFAGGGHLGGRNPATIGDRDLNPLGIPPGMFGGGPPPLFGGGDNGGGMIVGPNHPMFRDRFGSDVGGTGGEGGLPVGAVPPGARFDPIGPFGGPMGPGRGGPGGGPRRPGRGGPLGGDPDWDDLAPPRNSDYDNMFM</sequence>
<comment type="function">
    <text evidence="10">Plays an important role in control of proteasome function. Inhibits the hydrolysis of protein and peptide substrates by the 20S proteasome. Also inhibits the activation of the proteasome by the proteasome regulatory proteins PA700 and PA28.</text>
</comment>
<feature type="region of interest" description="Disordered" evidence="11">
    <location>
        <begin position="213"/>
        <end position="281"/>
    </location>
</feature>
<evidence type="ECO:0000313" key="14">
    <source>
        <dbReference type="EMBL" id="KAE8271432.1"/>
    </source>
</evidence>
<feature type="domain" description="PI31 proteasome regulator N-terminal" evidence="13">
    <location>
        <begin position="39"/>
        <end position="209"/>
    </location>
</feature>
<evidence type="ECO:0000256" key="11">
    <source>
        <dbReference type="SAM" id="MobiDB-lite"/>
    </source>
</evidence>
<reference evidence="14" key="1">
    <citation type="submission" date="2016-04" db="EMBL/GenBank/DDBJ databases">
        <authorList>
            <person name="Nguyen H.D."/>
            <person name="Samba Siva P."/>
            <person name="Cullis J."/>
            <person name="Levesque C.A."/>
            <person name="Hambleton S."/>
        </authorList>
    </citation>
    <scope>NUCLEOTIDE SEQUENCE</scope>
    <source>
        <strain evidence="14">DAOMC 236422</strain>
    </source>
</reference>
<keyword evidence="8" id="KW-0647">Proteasome</keyword>
<dbReference type="GO" id="GO:0070628">
    <property type="term" value="F:proteasome binding"/>
    <property type="evidence" value="ECO:0007669"/>
    <property type="project" value="InterPro"/>
</dbReference>
<keyword evidence="7" id="KW-0256">Endoplasmic reticulum</keyword>
<comment type="similarity">
    <text evidence="3">Belongs to the proteasome inhibitor PI31 family.</text>
</comment>
<dbReference type="AlphaFoldDB" id="A0A8X7NCX2"/>
<dbReference type="EMBL" id="LWDG02000018">
    <property type="protein sequence ID" value="KAE8271432.1"/>
    <property type="molecule type" value="Genomic_DNA"/>
</dbReference>
<evidence type="ECO:0000256" key="8">
    <source>
        <dbReference type="ARBA" id="ARBA00022942"/>
    </source>
</evidence>
<evidence type="ECO:0000256" key="3">
    <source>
        <dbReference type="ARBA" id="ARBA00006405"/>
    </source>
</evidence>
<keyword evidence="4" id="KW-0488">Methylation</keyword>
<dbReference type="PANTHER" id="PTHR13266">
    <property type="entry name" value="PROTEASOME INHIBITOR"/>
    <property type="match status" value="1"/>
</dbReference>
<dbReference type="GO" id="GO:0004866">
    <property type="term" value="F:endopeptidase inhibitor activity"/>
    <property type="evidence" value="ECO:0007669"/>
    <property type="project" value="InterPro"/>
</dbReference>
<name>A0A8X7NCX2_9BASI</name>
<evidence type="ECO:0000259" key="12">
    <source>
        <dbReference type="Pfam" id="PF08577"/>
    </source>
</evidence>
<proteinExistence type="inferred from homology"/>
<dbReference type="GO" id="GO:0000502">
    <property type="term" value="C:proteasome complex"/>
    <property type="evidence" value="ECO:0007669"/>
    <property type="project" value="UniProtKB-KW"/>
</dbReference>
<gene>
    <name evidence="14" type="ORF">A4X09_0g896</name>
</gene>
<dbReference type="Pfam" id="PF11566">
    <property type="entry name" value="PI31_Prot_N"/>
    <property type="match status" value="1"/>
</dbReference>
<feature type="compositionally biased region" description="Basic and acidic residues" evidence="11">
    <location>
        <begin position="228"/>
        <end position="239"/>
    </location>
</feature>
<keyword evidence="15" id="KW-1185">Reference proteome</keyword>
<evidence type="ECO:0000256" key="9">
    <source>
        <dbReference type="ARBA" id="ARBA00022990"/>
    </source>
</evidence>
<reference evidence="14" key="2">
    <citation type="journal article" date="2019" name="IMA Fungus">
        <title>Genome sequencing and comparison of five Tilletia species to identify candidate genes for the detection of regulated species infecting wheat.</title>
        <authorList>
            <person name="Nguyen H.D.T."/>
            <person name="Sultana T."/>
            <person name="Kesanakurti P."/>
            <person name="Hambleton S."/>
        </authorList>
    </citation>
    <scope>NUCLEOTIDE SEQUENCE</scope>
    <source>
        <strain evidence="14">DAOMC 236422</strain>
    </source>
</reference>
<accession>A0A8X7NCX2</accession>